<dbReference type="STRING" id="360107.CHAB381_0860"/>
<proteinExistence type="predicted"/>
<dbReference type="PANTHER" id="PTHR10465:SF0">
    <property type="entry name" value="SARCALUMENIN"/>
    <property type="match status" value="1"/>
</dbReference>
<dbReference type="KEGG" id="cha:CHAB381_0860"/>
<keyword evidence="8" id="KW-1185">Reference proteome</keyword>
<dbReference type="InterPro" id="IPR027094">
    <property type="entry name" value="Mitofusin_fam"/>
</dbReference>
<dbReference type="EMBL" id="CP000776">
    <property type="protein sequence ID" value="ABS51779.1"/>
    <property type="molecule type" value="Genomic_DNA"/>
</dbReference>
<accession>A7I1N3</accession>
<gene>
    <name evidence="7" type="ordered locus">CHAB381_0860</name>
</gene>
<dbReference type="Proteomes" id="UP000002407">
    <property type="component" value="Chromosome"/>
</dbReference>
<dbReference type="RefSeq" id="WP_012108715.1">
    <property type="nucleotide sequence ID" value="NC_009714.1"/>
</dbReference>
<comment type="subcellular location">
    <subcellularLocation>
        <location evidence="1">Membrane</location>
    </subcellularLocation>
</comment>
<dbReference type="InterPro" id="IPR045063">
    <property type="entry name" value="Dynamin_N"/>
</dbReference>
<dbReference type="eggNOG" id="COG0699">
    <property type="taxonomic scope" value="Bacteria"/>
</dbReference>
<evidence type="ECO:0000313" key="7">
    <source>
        <dbReference type="EMBL" id="ABS51779.1"/>
    </source>
</evidence>
<dbReference type="GO" id="GO:0003924">
    <property type="term" value="F:GTPase activity"/>
    <property type="evidence" value="ECO:0007669"/>
    <property type="project" value="InterPro"/>
</dbReference>
<dbReference type="OrthoDB" id="9802035at2"/>
<dbReference type="Pfam" id="PF00350">
    <property type="entry name" value="Dynamin_N"/>
    <property type="match status" value="1"/>
</dbReference>
<evidence type="ECO:0000256" key="3">
    <source>
        <dbReference type="ARBA" id="ARBA00022801"/>
    </source>
</evidence>
<evidence type="ECO:0000256" key="2">
    <source>
        <dbReference type="ARBA" id="ARBA00022741"/>
    </source>
</evidence>
<dbReference type="GO" id="GO:0005525">
    <property type="term" value="F:GTP binding"/>
    <property type="evidence" value="ECO:0007669"/>
    <property type="project" value="UniProtKB-KW"/>
</dbReference>
<feature type="domain" description="Dynamin N-terminal" evidence="6">
    <location>
        <begin position="61"/>
        <end position="199"/>
    </location>
</feature>
<keyword evidence="5" id="KW-0472">Membrane</keyword>
<keyword evidence="4" id="KW-0342">GTP-binding</keyword>
<evidence type="ECO:0000256" key="4">
    <source>
        <dbReference type="ARBA" id="ARBA00023134"/>
    </source>
</evidence>
<keyword evidence="3" id="KW-0378">Hydrolase</keyword>
<sequence length="601" mass="69669">MLLKNFIKEYKEKFSQNFKSGFWGEIEAICETLKDPTFHPSMRLKAILSEFSALENEPLKIAVIGQFSSGKSTLLNTLLKSEILPTGVVPVTAKVTYIKYAPHEFLNVIYSDGRSEILGVSELGNFVDQRKDLQKIKSITIYSSNEILKYITFIDTPGLNSRSSADTKETLRILKEAFGVLWISLIDNAARASEKAQIELLPSILRKNSIMLLSQKDKLKDDEILRVLEHSNKTLGKYFSKISAVSSKLEKSGMDGGFTPIKEFLKNIQKSRQNYAKMKLGEILEALKSERENYIKIYENLQNIIENNAEIFTSFEQNLSAYSADFEKFYARIKEMSNNICEIFMNSVKSKTESYFRKKKGFFTGENFEKIDFEAPEFNKDEALSKLIYDDNKLSDNFRSFKNALTKFENSIIFDANSTYLKMQNEMMLFKGRYESFTRDNEMFSIEESSQLNKIAGEVYELFLKNYEIEFFEFCQKTRLFFEKILIKIITNYENAIILTADFISNKIQKSLSDYKSDSLAYSLYYPKFDDFNNALLNNLHYYEFENDFLGNGAFIKRAVKDLKDGILTASENNQKYVNKLKIAQENALFRLNKLKFKQEF</sequence>
<dbReference type="SUPFAM" id="SSF52540">
    <property type="entry name" value="P-loop containing nucleoside triphosphate hydrolases"/>
    <property type="match status" value="1"/>
</dbReference>
<keyword evidence="2" id="KW-0547">Nucleotide-binding</keyword>
<dbReference type="AlphaFoldDB" id="A7I1N3"/>
<dbReference type="HOGENOM" id="CLU_447378_0_0_7"/>
<evidence type="ECO:0000313" key="8">
    <source>
        <dbReference type="Proteomes" id="UP000002407"/>
    </source>
</evidence>
<organism evidence="7 8">
    <name type="scientific">Campylobacter hominis (strain ATCC BAA-381 / DSM 21671 / CCUG 45161 / LMG 19568 / NCTC 13146 / CH001A)</name>
    <dbReference type="NCBI Taxonomy" id="360107"/>
    <lineage>
        <taxon>Bacteria</taxon>
        <taxon>Pseudomonadati</taxon>
        <taxon>Campylobacterota</taxon>
        <taxon>Epsilonproteobacteria</taxon>
        <taxon>Campylobacterales</taxon>
        <taxon>Campylobacteraceae</taxon>
        <taxon>Campylobacter</taxon>
    </lineage>
</organism>
<reference evidence="8" key="1">
    <citation type="submission" date="2007-07" db="EMBL/GenBank/DDBJ databases">
        <title>Complete genome sequence of Campylobacter hominis ATCC BAA-381, a commensal isolated from the human gastrointestinal tract.</title>
        <authorList>
            <person name="Fouts D.E."/>
            <person name="Mongodin E.F."/>
            <person name="Puiu D."/>
            <person name="Sebastian Y."/>
            <person name="Miller W.G."/>
            <person name="Mandrell R.E."/>
            <person name="Nelson K.E."/>
        </authorList>
    </citation>
    <scope>NUCLEOTIDE SEQUENCE [LARGE SCALE GENOMIC DNA]</scope>
    <source>
        <strain evidence="8">ATCC BAA-381 / DSM 21671 / CCUG 45161 / LMG 19568 / NCTC 13146 / CH001A</strain>
    </source>
</reference>
<dbReference type="InterPro" id="IPR027417">
    <property type="entry name" value="P-loop_NTPase"/>
</dbReference>
<protein>
    <submittedName>
        <fullName evidence="7">GTP-binding protein</fullName>
    </submittedName>
</protein>
<evidence type="ECO:0000259" key="6">
    <source>
        <dbReference type="Pfam" id="PF00350"/>
    </source>
</evidence>
<dbReference type="GO" id="GO:0016020">
    <property type="term" value="C:membrane"/>
    <property type="evidence" value="ECO:0007669"/>
    <property type="project" value="UniProtKB-SubCell"/>
</dbReference>
<dbReference type="Gene3D" id="3.40.50.300">
    <property type="entry name" value="P-loop containing nucleotide triphosphate hydrolases"/>
    <property type="match status" value="1"/>
</dbReference>
<dbReference type="CDD" id="cd09912">
    <property type="entry name" value="DLP_2"/>
    <property type="match status" value="1"/>
</dbReference>
<dbReference type="PANTHER" id="PTHR10465">
    <property type="entry name" value="TRANSMEMBRANE GTPASE FZO1"/>
    <property type="match status" value="1"/>
</dbReference>
<name>A7I1N3_CAMHC</name>
<evidence type="ECO:0000256" key="5">
    <source>
        <dbReference type="ARBA" id="ARBA00023136"/>
    </source>
</evidence>
<evidence type="ECO:0000256" key="1">
    <source>
        <dbReference type="ARBA" id="ARBA00004370"/>
    </source>
</evidence>